<reference evidence="6" key="1">
    <citation type="journal article" date="2024" name="IScience">
        <title>Strigolactones Initiate the Formation of Haustorium-like Structures in Castilleja.</title>
        <authorList>
            <person name="Buerger M."/>
            <person name="Peterson D."/>
            <person name="Chory J."/>
        </authorList>
    </citation>
    <scope>NUCLEOTIDE SEQUENCE [LARGE SCALE GENOMIC DNA]</scope>
</reference>
<accession>A0ABD3BTW9</accession>
<evidence type="ECO:0000256" key="2">
    <source>
        <dbReference type="SAM" id="MobiDB-lite"/>
    </source>
</evidence>
<dbReference type="SMART" id="SM00501">
    <property type="entry name" value="BRIGHT"/>
    <property type="match status" value="1"/>
</dbReference>
<sequence length="333" mass="37532">MEKNDGDAGGFPGHKTPQSSENISDQYKAAEDRFYEKLAKLNESSGLGLVFNFRDTKLDLLRFYNEVVKRGGFYQVTKIGKWDEVASALNLNSSVIMSASQLQNIYEMLLFQYELLMCCPKIPAGKRKHCESSSLSSSTIRSFNHDDLAANYTCEEASEAAKTMQKKTTSVALPSSNVKESVMAGDAPQKPRSGYIIFLKLEANRLRMTHGESSNSLNLREMANNAWRRLPENEKQQYIEAGKMDKERYVKEMAAYKQLQNQHKGEGQISFVSNENPSKLKLSTSSETDDVYRVYLEDDEFKADSGIDHVTENATSGSVDVPYPMNDDWNLDI</sequence>
<feature type="domain" description="HMG box" evidence="3">
    <location>
        <begin position="188"/>
        <end position="257"/>
    </location>
</feature>
<evidence type="ECO:0000256" key="1">
    <source>
        <dbReference type="PROSITE-ProRule" id="PRU00267"/>
    </source>
</evidence>
<evidence type="ECO:0000259" key="4">
    <source>
        <dbReference type="PROSITE" id="PS51011"/>
    </source>
</evidence>
<dbReference type="GO" id="GO:0003677">
    <property type="term" value="F:DNA binding"/>
    <property type="evidence" value="ECO:0007669"/>
    <property type="project" value="UniProtKB-UniRule"/>
</dbReference>
<dbReference type="EMBL" id="JAVIJP010000066">
    <property type="protein sequence ID" value="KAL3620673.1"/>
    <property type="molecule type" value="Genomic_DNA"/>
</dbReference>
<dbReference type="Gene3D" id="1.10.150.60">
    <property type="entry name" value="ARID DNA-binding domain"/>
    <property type="match status" value="1"/>
</dbReference>
<dbReference type="Proteomes" id="UP001632038">
    <property type="component" value="Unassembled WGS sequence"/>
</dbReference>
<dbReference type="AlphaFoldDB" id="A0ABD3BTW9"/>
<dbReference type="SMART" id="SM01014">
    <property type="entry name" value="ARID"/>
    <property type="match status" value="1"/>
</dbReference>
<dbReference type="InterPro" id="IPR001606">
    <property type="entry name" value="ARID_dom"/>
</dbReference>
<dbReference type="PROSITE" id="PS51011">
    <property type="entry name" value="ARID"/>
    <property type="match status" value="1"/>
</dbReference>
<dbReference type="InterPro" id="IPR036910">
    <property type="entry name" value="HMG_box_dom_sf"/>
</dbReference>
<keyword evidence="1" id="KW-0539">Nucleus</keyword>
<dbReference type="Pfam" id="PF00505">
    <property type="entry name" value="HMG_box"/>
    <property type="match status" value="1"/>
</dbReference>
<dbReference type="SUPFAM" id="SSF46774">
    <property type="entry name" value="ARID-like"/>
    <property type="match status" value="1"/>
</dbReference>
<dbReference type="GO" id="GO:0005634">
    <property type="term" value="C:nucleus"/>
    <property type="evidence" value="ECO:0007669"/>
    <property type="project" value="UniProtKB-UniRule"/>
</dbReference>
<keyword evidence="1" id="KW-0238">DNA-binding</keyword>
<protein>
    <submittedName>
        <fullName evidence="5">Uncharacterized protein</fullName>
    </submittedName>
</protein>
<dbReference type="SMART" id="SM00398">
    <property type="entry name" value="HMG"/>
    <property type="match status" value="1"/>
</dbReference>
<evidence type="ECO:0000313" key="6">
    <source>
        <dbReference type="Proteomes" id="UP001632038"/>
    </source>
</evidence>
<name>A0ABD3BTW9_9LAMI</name>
<evidence type="ECO:0000259" key="3">
    <source>
        <dbReference type="PROSITE" id="PS50118"/>
    </source>
</evidence>
<evidence type="ECO:0000313" key="5">
    <source>
        <dbReference type="EMBL" id="KAL3620673.1"/>
    </source>
</evidence>
<feature type="DNA-binding region" description="HMG box" evidence="1">
    <location>
        <begin position="188"/>
        <end position="257"/>
    </location>
</feature>
<gene>
    <name evidence="5" type="ORF">CASFOL_035585</name>
</gene>
<dbReference type="PANTHER" id="PTHR46691:SF5">
    <property type="entry name" value="HMG (HIGH MOBILITY GROUP) BOX PROTEIN"/>
    <property type="match status" value="1"/>
</dbReference>
<dbReference type="Gene3D" id="1.10.30.10">
    <property type="entry name" value="High mobility group box domain"/>
    <property type="match status" value="1"/>
</dbReference>
<keyword evidence="6" id="KW-1185">Reference proteome</keyword>
<dbReference type="SUPFAM" id="SSF47095">
    <property type="entry name" value="HMG-box"/>
    <property type="match status" value="1"/>
</dbReference>
<dbReference type="PROSITE" id="PS50118">
    <property type="entry name" value="HMG_BOX_2"/>
    <property type="match status" value="1"/>
</dbReference>
<feature type="domain" description="ARID" evidence="4">
    <location>
        <begin position="28"/>
        <end position="118"/>
    </location>
</feature>
<dbReference type="InterPro" id="IPR036431">
    <property type="entry name" value="ARID_dom_sf"/>
</dbReference>
<dbReference type="Pfam" id="PF01388">
    <property type="entry name" value="ARID"/>
    <property type="match status" value="1"/>
</dbReference>
<organism evidence="5 6">
    <name type="scientific">Castilleja foliolosa</name>
    <dbReference type="NCBI Taxonomy" id="1961234"/>
    <lineage>
        <taxon>Eukaryota</taxon>
        <taxon>Viridiplantae</taxon>
        <taxon>Streptophyta</taxon>
        <taxon>Embryophyta</taxon>
        <taxon>Tracheophyta</taxon>
        <taxon>Spermatophyta</taxon>
        <taxon>Magnoliopsida</taxon>
        <taxon>eudicotyledons</taxon>
        <taxon>Gunneridae</taxon>
        <taxon>Pentapetalae</taxon>
        <taxon>asterids</taxon>
        <taxon>lamiids</taxon>
        <taxon>Lamiales</taxon>
        <taxon>Orobanchaceae</taxon>
        <taxon>Pedicularideae</taxon>
        <taxon>Castillejinae</taxon>
        <taxon>Castilleja</taxon>
    </lineage>
</organism>
<feature type="region of interest" description="Disordered" evidence="2">
    <location>
        <begin position="1"/>
        <end position="24"/>
    </location>
</feature>
<comment type="caution">
    <text evidence="5">The sequence shown here is derived from an EMBL/GenBank/DDBJ whole genome shotgun (WGS) entry which is preliminary data.</text>
</comment>
<dbReference type="PANTHER" id="PTHR46691">
    <property type="entry name" value="HIGH MOBILITY GROUP B PROTEIN 9"/>
    <property type="match status" value="1"/>
</dbReference>
<proteinExistence type="predicted"/>
<dbReference type="InterPro" id="IPR009071">
    <property type="entry name" value="HMG_box_dom"/>
</dbReference>